<organism evidence="2">
    <name type="scientific">Sipha flava</name>
    <name type="common">yellow sugarcane aphid</name>
    <dbReference type="NCBI Taxonomy" id="143950"/>
    <lineage>
        <taxon>Eukaryota</taxon>
        <taxon>Metazoa</taxon>
        <taxon>Ecdysozoa</taxon>
        <taxon>Arthropoda</taxon>
        <taxon>Hexapoda</taxon>
        <taxon>Insecta</taxon>
        <taxon>Pterygota</taxon>
        <taxon>Neoptera</taxon>
        <taxon>Paraneoptera</taxon>
        <taxon>Hemiptera</taxon>
        <taxon>Sternorrhyncha</taxon>
        <taxon>Aphidomorpha</taxon>
        <taxon>Aphidoidea</taxon>
        <taxon>Aphididae</taxon>
        <taxon>Sipha</taxon>
    </lineage>
</organism>
<reference evidence="2" key="1">
    <citation type="submission" date="2018-04" db="EMBL/GenBank/DDBJ databases">
        <title>Transcriptome assembly of Sipha flava.</title>
        <authorList>
            <person name="Scully E.D."/>
            <person name="Geib S.M."/>
            <person name="Palmer N.A."/>
            <person name="Koch K."/>
            <person name="Bradshaw J."/>
            <person name="Heng-Moss T."/>
            <person name="Sarath G."/>
        </authorList>
    </citation>
    <scope>NUCLEOTIDE SEQUENCE</scope>
</reference>
<dbReference type="EMBL" id="GGMS01017370">
    <property type="protein sequence ID" value="MBY86573.1"/>
    <property type="molecule type" value="Transcribed_RNA"/>
</dbReference>
<sequence>MVPNSMNANKVKKNCILWTLGLVYVGNICFIVTLEYVSTTNTIGFRCTNEILFIKSNKSINLIINEIFLVNLIECIGVLTRTVVGNRRPAGRIRSIRLFYMTRIKFQN</sequence>
<keyword evidence="1" id="KW-0812">Transmembrane</keyword>
<evidence type="ECO:0000256" key="1">
    <source>
        <dbReference type="SAM" id="Phobius"/>
    </source>
</evidence>
<protein>
    <submittedName>
        <fullName evidence="2">Uncharacterized protein</fullName>
    </submittedName>
</protein>
<proteinExistence type="predicted"/>
<name>A0A2S2R9D9_9HEMI</name>
<accession>A0A2S2R9D9</accession>
<dbReference type="AlphaFoldDB" id="A0A2S2R9D9"/>
<keyword evidence="1" id="KW-1133">Transmembrane helix</keyword>
<evidence type="ECO:0000313" key="2">
    <source>
        <dbReference type="EMBL" id="MBY86573.1"/>
    </source>
</evidence>
<keyword evidence="1" id="KW-0472">Membrane</keyword>
<gene>
    <name evidence="2" type="ORF">g.88433</name>
</gene>
<feature type="transmembrane region" description="Helical" evidence="1">
    <location>
        <begin position="15"/>
        <end position="34"/>
    </location>
</feature>